<sequence length="104" mass="11442">MASLGSRGQNDPPWCRWGGWGDPRSTWLVQGHSTSEEGEPGLNLAVSSELGPWLHPGLPRAVGCTGLVSLCMDMVWGERGPWGDWCKEEAWVRGPQEVTSLPWQ</sequence>
<proteinExistence type="predicted"/>
<dbReference type="EMBL" id="JWIN03000002">
    <property type="protein sequence ID" value="KAB1281965.1"/>
    <property type="molecule type" value="Genomic_DNA"/>
</dbReference>
<feature type="region of interest" description="Disordered" evidence="1">
    <location>
        <begin position="1"/>
        <end position="20"/>
    </location>
</feature>
<protein>
    <submittedName>
        <fullName evidence="2">Uncharacterized protein</fullName>
    </submittedName>
</protein>
<gene>
    <name evidence="2" type="ORF">Cadr_000002419</name>
</gene>
<dbReference type="AlphaFoldDB" id="A0A5N4EF25"/>
<evidence type="ECO:0000313" key="3">
    <source>
        <dbReference type="Proteomes" id="UP000299084"/>
    </source>
</evidence>
<evidence type="ECO:0000256" key="1">
    <source>
        <dbReference type="SAM" id="MobiDB-lite"/>
    </source>
</evidence>
<comment type="caution">
    <text evidence="2">The sequence shown here is derived from an EMBL/GenBank/DDBJ whole genome shotgun (WGS) entry which is preliminary data.</text>
</comment>
<evidence type="ECO:0000313" key="2">
    <source>
        <dbReference type="EMBL" id="KAB1281965.1"/>
    </source>
</evidence>
<accession>A0A5N4EF25</accession>
<dbReference type="Proteomes" id="UP000299084">
    <property type="component" value="Unassembled WGS sequence"/>
</dbReference>
<keyword evidence="3" id="KW-1185">Reference proteome</keyword>
<reference evidence="2 3" key="1">
    <citation type="journal article" date="2019" name="Mol. Ecol. Resour.">
        <title>Improving Illumina assemblies with Hi-C and long reads: an example with the North African dromedary.</title>
        <authorList>
            <person name="Elbers J.P."/>
            <person name="Rogers M.F."/>
            <person name="Perelman P.L."/>
            <person name="Proskuryakova A.A."/>
            <person name="Serdyukova N.A."/>
            <person name="Johnson W.E."/>
            <person name="Horin P."/>
            <person name="Corander J."/>
            <person name="Murphy D."/>
            <person name="Burger P.A."/>
        </authorList>
    </citation>
    <scope>NUCLEOTIDE SEQUENCE [LARGE SCALE GENOMIC DNA]</scope>
    <source>
        <strain evidence="2">Drom800</strain>
        <tissue evidence="2">Blood</tissue>
    </source>
</reference>
<name>A0A5N4EF25_CAMDR</name>
<organism evidence="2 3">
    <name type="scientific">Camelus dromedarius</name>
    <name type="common">Dromedary</name>
    <name type="synonym">Arabian camel</name>
    <dbReference type="NCBI Taxonomy" id="9838"/>
    <lineage>
        <taxon>Eukaryota</taxon>
        <taxon>Metazoa</taxon>
        <taxon>Chordata</taxon>
        <taxon>Craniata</taxon>
        <taxon>Vertebrata</taxon>
        <taxon>Euteleostomi</taxon>
        <taxon>Mammalia</taxon>
        <taxon>Eutheria</taxon>
        <taxon>Laurasiatheria</taxon>
        <taxon>Artiodactyla</taxon>
        <taxon>Tylopoda</taxon>
        <taxon>Camelidae</taxon>
        <taxon>Camelus</taxon>
    </lineage>
</organism>